<keyword evidence="2" id="KW-0723">Serine/threonine-protein kinase</keyword>
<dbReference type="GO" id="GO:0000082">
    <property type="term" value="P:G1/S transition of mitotic cell cycle"/>
    <property type="evidence" value="ECO:0007669"/>
    <property type="project" value="TreeGrafter"/>
</dbReference>
<dbReference type="GO" id="GO:0005634">
    <property type="term" value="C:nucleus"/>
    <property type="evidence" value="ECO:0007669"/>
    <property type="project" value="TreeGrafter"/>
</dbReference>
<dbReference type="GO" id="GO:0007165">
    <property type="term" value="P:signal transduction"/>
    <property type="evidence" value="ECO:0007669"/>
    <property type="project" value="TreeGrafter"/>
</dbReference>
<dbReference type="InterPro" id="IPR000719">
    <property type="entry name" value="Prot_kinase_dom"/>
</dbReference>
<comment type="caution">
    <text evidence="9">The sequence shown here is derived from an EMBL/GenBank/DDBJ whole genome shotgun (WGS) entry which is preliminary data.</text>
</comment>
<evidence type="ECO:0000256" key="6">
    <source>
        <dbReference type="ARBA" id="ARBA00022840"/>
    </source>
</evidence>
<protein>
    <recommendedName>
        <fullName evidence="1">cyclin-dependent kinase</fullName>
        <ecNumber evidence="1">2.7.11.22</ecNumber>
    </recommendedName>
</protein>
<dbReference type="GO" id="GO:0005524">
    <property type="term" value="F:ATP binding"/>
    <property type="evidence" value="ECO:0007669"/>
    <property type="project" value="UniProtKB-KW"/>
</dbReference>
<proteinExistence type="predicted"/>
<dbReference type="GO" id="GO:0010468">
    <property type="term" value="P:regulation of gene expression"/>
    <property type="evidence" value="ECO:0007669"/>
    <property type="project" value="TreeGrafter"/>
</dbReference>
<keyword evidence="7" id="KW-0812">Transmembrane</keyword>
<dbReference type="InterPro" id="IPR011009">
    <property type="entry name" value="Kinase-like_dom_sf"/>
</dbReference>
<evidence type="ECO:0000313" key="10">
    <source>
        <dbReference type="Proteomes" id="UP000593564"/>
    </source>
</evidence>
<evidence type="ECO:0000259" key="8">
    <source>
        <dbReference type="PROSITE" id="PS50011"/>
    </source>
</evidence>
<dbReference type="GO" id="GO:0030332">
    <property type="term" value="F:cyclin binding"/>
    <property type="evidence" value="ECO:0007669"/>
    <property type="project" value="TreeGrafter"/>
</dbReference>
<dbReference type="EC" id="2.7.11.22" evidence="1"/>
<evidence type="ECO:0000256" key="2">
    <source>
        <dbReference type="ARBA" id="ARBA00022527"/>
    </source>
</evidence>
<organism evidence="9 10">
    <name type="scientific">Camellia sinensis</name>
    <name type="common">Tea plant</name>
    <name type="synonym">Thea sinensis</name>
    <dbReference type="NCBI Taxonomy" id="4442"/>
    <lineage>
        <taxon>Eukaryota</taxon>
        <taxon>Viridiplantae</taxon>
        <taxon>Streptophyta</taxon>
        <taxon>Embryophyta</taxon>
        <taxon>Tracheophyta</taxon>
        <taxon>Spermatophyta</taxon>
        <taxon>Magnoliopsida</taxon>
        <taxon>eudicotyledons</taxon>
        <taxon>Gunneridae</taxon>
        <taxon>Pentapetalae</taxon>
        <taxon>asterids</taxon>
        <taxon>Ericales</taxon>
        <taxon>Theaceae</taxon>
        <taxon>Camellia</taxon>
    </lineage>
</organism>
<dbReference type="PROSITE" id="PS50011">
    <property type="entry name" value="PROTEIN_KINASE_DOM"/>
    <property type="match status" value="1"/>
</dbReference>
<sequence length="123" mass="13734">MHRDLKPSNLLLDLYASVVKIADFGLAREFHNPLRECTPESWGDSVMVGVAAATATATATVLVVTLWYRPPEILLGSSVYFAPVDMWSIGCIFSEMVMHRPLFAGETELHHLWGHQTKEHGLE</sequence>
<reference evidence="10" key="1">
    <citation type="journal article" date="2020" name="Nat. Commun.">
        <title>Genome assembly of wild tea tree DASZ reveals pedigree and selection history of tea varieties.</title>
        <authorList>
            <person name="Zhang W."/>
            <person name="Zhang Y."/>
            <person name="Qiu H."/>
            <person name="Guo Y."/>
            <person name="Wan H."/>
            <person name="Zhang X."/>
            <person name="Scossa F."/>
            <person name="Alseekh S."/>
            <person name="Zhang Q."/>
            <person name="Wang P."/>
            <person name="Xu L."/>
            <person name="Schmidt M.H."/>
            <person name="Jia X."/>
            <person name="Li D."/>
            <person name="Zhu A."/>
            <person name="Guo F."/>
            <person name="Chen W."/>
            <person name="Ni D."/>
            <person name="Usadel B."/>
            <person name="Fernie A.R."/>
            <person name="Wen W."/>
        </authorList>
    </citation>
    <scope>NUCLEOTIDE SEQUENCE [LARGE SCALE GENOMIC DNA]</scope>
    <source>
        <strain evidence="10">cv. G240</strain>
    </source>
</reference>
<dbReference type="GO" id="GO:0000307">
    <property type="term" value="C:cyclin-dependent protein kinase holoenzyme complex"/>
    <property type="evidence" value="ECO:0007669"/>
    <property type="project" value="TreeGrafter"/>
</dbReference>
<evidence type="ECO:0000313" key="9">
    <source>
        <dbReference type="EMBL" id="KAF5946103.1"/>
    </source>
</evidence>
<keyword evidence="3" id="KW-0808">Transferase</keyword>
<evidence type="ECO:0000256" key="5">
    <source>
        <dbReference type="ARBA" id="ARBA00022777"/>
    </source>
</evidence>
<keyword evidence="7" id="KW-0472">Membrane</keyword>
<evidence type="ECO:0000256" key="3">
    <source>
        <dbReference type="ARBA" id="ARBA00022679"/>
    </source>
</evidence>
<dbReference type="GO" id="GO:0004693">
    <property type="term" value="F:cyclin-dependent protein serine/threonine kinase activity"/>
    <property type="evidence" value="ECO:0007669"/>
    <property type="project" value="UniProtKB-EC"/>
</dbReference>
<evidence type="ECO:0000256" key="7">
    <source>
        <dbReference type="SAM" id="Phobius"/>
    </source>
</evidence>
<dbReference type="AlphaFoldDB" id="A0A7J7GZB1"/>
<keyword evidence="4" id="KW-0547">Nucleotide-binding</keyword>
<evidence type="ECO:0000256" key="1">
    <source>
        <dbReference type="ARBA" id="ARBA00012425"/>
    </source>
</evidence>
<feature type="transmembrane region" description="Helical" evidence="7">
    <location>
        <begin position="45"/>
        <end position="67"/>
    </location>
</feature>
<name>A0A7J7GZB1_CAMSI</name>
<dbReference type="SUPFAM" id="SSF56112">
    <property type="entry name" value="Protein kinase-like (PK-like)"/>
    <property type="match status" value="1"/>
</dbReference>
<dbReference type="GO" id="GO:0005737">
    <property type="term" value="C:cytoplasm"/>
    <property type="evidence" value="ECO:0007669"/>
    <property type="project" value="TreeGrafter"/>
</dbReference>
<keyword evidence="7" id="KW-1133">Transmembrane helix</keyword>
<feature type="domain" description="Protein kinase" evidence="8">
    <location>
        <begin position="1"/>
        <end position="123"/>
    </location>
</feature>
<reference evidence="9 10" key="2">
    <citation type="submission" date="2020-07" db="EMBL/GenBank/DDBJ databases">
        <title>Genome assembly of wild tea tree DASZ reveals pedigree and selection history of tea varieties.</title>
        <authorList>
            <person name="Zhang W."/>
        </authorList>
    </citation>
    <scope>NUCLEOTIDE SEQUENCE [LARGE SCALE GENOMIC DNA]</scope>
    <source>
        <strain evidence="10">cv. G240</strain>
        <tissue evidence="9">Leaf</tissue>
    </source>
</reference>
<dbReference type="Pfam" id="PF00069">
    <property type="entry name" value="Pkinase"/>
    <property type="match status" value="1"/>
</dbReference>
<keyword evidence="10" id="KW-1185">Reference proteome</keyword>
<accession>A0A7J7GZB1</accession>
<evidence type="ECO:0000256" key="4">
    <source>
        <dbReference type="ARBA" id="ARBA00022741"/>
    </source>
</evidence>
<dbReference type="Gene3D" id="1.10.510.10">
    <property type="entry name" value="Transferase(Phosphotransferase) domain 1"/>
    <property type="match status" value="1"/>
</dbReference>
<dbReference type="InterPro" id="IPR050108">
    <property type="entry name" value="CDK"/>
</dbReference>
<dbReference type="EMBL" id="JACBKZ010000007">
    <property type="protein sequence ID" value="KAF5946103.1"/>
    <property type="molecule type" value="Genomic_DNA"/>
</dbReference>
<gene>
    <name evidence="9" type="ORF">HYC85_016331</name>
</gene>
<keyword evidence="5" id="KW-0418">Kinase</keyword>
<dbReference type="PANTHER" id="PTHR24056">
    <property type="entry name" value="CELL DIVISION PROTEIN KINASE"/>
    <property type="match status" value="1"/>
</dbReference>
<keyword evidence="6" id="KW-0067">ATP-binding</keyword>
<dbReference type="PANTHER" id="PTHR24056:SF254">
    <property type="entry name" value="CYCLIN-DEPENDENT KINASE 2"/>
    <property type="match status" value="1"/>
</dbReference>
<dbReference type="Proteomes" id="UP000593564">
    <property type="component" value="Unassembled WGS sequence"/>
</dbReference>
<dbReference type="GO" id="GO:0010389">
    <property type="term" value="P:regulation of G2/M transition of mitotic cell cycle"/>
    <property type="evidence" value="ECO:0007669"/>
    <property type="project" value="TreeGrafter"/>
</dbReference>